<feature type="domain" description="Urease accessory protein UreH-like transmembrane" evidence="2">
    <location>
        <begin position="5"/>
        <end position="202"/>
    </location>
</feature>
<evidence type="ECO:0000313" key="4">
    <source>
        <dbReference type="Proteomes" id="UP000480178"/>
    </source>
</evidence>
<feature type="transmembrane region" description="Helical" evidence="1">
    <location>
        <begin position="42"/>
        <end position="63"/>
    </location>
</feature>
<keyword evidence="1" id="KW-0812">Transmembrane</keyword>
<keyword evidence="4" id="KW-1185">Reference proteome</keyword>
<name>A0A6C0GLH1_9BACT</name>
<protein>
    <submittedName>
        <fullName evidence="3">Sulfite exporter TauE/SafE family protein</fullName>
    </submittedName>
</protein>
<dbReference type="InterPro" id="IPR039447">
    <property type="entry name" value="UreH-like_TM_dom"/>
</dbReference>
<dbReference type="EMBL" id="CP048222">
    <property type="protein sequence ID" value="QHT68865.1"/>
    <property type="molecule type" value="Genomic_DNA"/>
</dbReference>
<feature type="transmembrane region" description="Helical" evidence="1">
    <location>
        <begin position="157"/>
        <end position="178"/>
    </location>
</feature>
<keyword evidence="1" id="KW-1133">Transmembrane helix</keyword>
<feature type="transmembrane region" description="Helical" evidence="1">
    <location>
        <begin position="75"/>
        <end position="93"/>
    </location>
</feature>
<dbReference type="PANTHER" id="PTHR42208">
    <property type="entry name" value="HEAVY METAL TRANSPORTER-RELATED"/>
    <property type="match status" value="1"/>
</dbReference>
<dbReference type="KEGG" id="rhoz:GXP67_20535"/>
<feature type="transmembrane region" description="Helical" evidence="1">
    <location>
        <begin position="190"/>
        <end position="207"/>
    </location>
</feature>
<reference evidence="3 4" key="1">
    <citation type="submission" date="2020-01" db="EMBL/GenBank/DDBJ databases">
        <authorList>
            <person name="Kim M.K."/>
        </authorList>
    </citation>
    <scope>NUCLEOTIDE SEQUENCE [LARGE SCALE GENOMIC DNA]</scope>
    <source>
        <strain evidence="3 4">172606-1</strain>
    </source>
</reference>
<evidence type="ECO:0000313" key="3">
    <source>
        <dbReference type="EMBL" id="QHT68865.1"/>
    </source>
</evidence>
<sequence>MLYSAFVIGLLGSLHCLGMCGPLVLALPVPAASQLQAFSGRLIYNMGRILTYAFIGLILGIFGESLTFFTSQQKLSVVIGSVMLLLIVLPTYVSRQMNGLSPLTRLTGKIKQQFALQFCKRTYSAYFLSGMLNGLLPCGLVYMALAGAIATGNSFSGMFFMALFGLGTLPMMLAVSVAGQYITLQWRSKLTRIVPVFTIFIACLFILRGLNLGIPLVSPAIAQTKATIHVTCCHKK</sequence>
<dbReference type="Proteomes" id="UP000480178">
    <property type="component" value="Chromosome"/>
</dbReference>
<dbReference type="PANTHER" id="PTHR42208:SF1">
    <property type="entry name" value="HEAVY METAL TRANSPORTER"/>
    <property type="match status" value="1"/>
</dbReference>
<dbReference type="RefSeq" id="WP_162444868.1">
    <property type="nucleotide sequence ID" value="NZ_CP048222.1"/>
</dbReference>
<feature type="transmembrane region" description="Helical" evidence="1">
    <location>
        <begin position="123"/>
        <end position="145"/>
    </location>
</feature>
<gene>
    <name evidence="3" type="ORF">GXP67_20535</name>
</gene>
<dbReference type="Pfam" id="PF13386">
    <property type="entry name" value="DsbD_2"/>
    <property type="match status" value="1"/>
</dbReference>
<keyword evidence="1" id="KW-0472">Membrane</keyword>
<proteinExistence type="predicted"/>
<accession>A0A6C0GLH1</accession>
<dbReference type="AlphaFoldDB" id="A0A6C0GLH1"/>
<organism evidence="3 4">
    <name type="scientific">Rhodocytophaga rosea</name>
    <dbReference type="NCBI Taxonomy" id="2704465"/>
    <lineage>
        <taxon>Bacteria</taxon>
        <taxon>Pseudomonadati</taxon>
        <taxon>Bacteroidota</taxon>
        <taxon>Cytophagia</taxon>
        <taxon>Cytophagales</taxon>
        <taxon>Rhodocytophagaceae</taxon>
        <taxon>Rhodocytophaga</taxon>
    </lineage>
</organism>
<evidence type="ECO:0000259" key="2">
    <source>
        <dbReference type="Pfam" id="PF13386"/>
    </source>
</evidence>
<evidence type="ECO:0000256" key="1">
    <source>
        <dbReference type="SAM" id="Phobius"/>
    </source>
</evidence>